<dbReference type="NCBIfam" id="TIGR01554">
    <property type="entry name" value="major_cap_HK97"/>
    <property type="match status" value="1"/>
</dbReference>
<evidence type="ECO:0000256" key="1">
    <source>
        <dbReference type="ARBA" id="ARBA00004328"/>
    </source>
</evidence>
<dbReference type="Pfam" id="PF05065">
    <property type="entry name" value="Phage_capsid"/>
    <property type="match status" value="1"/>
</dbReference>
<organism evidence="4">
    <name type="scientific">marine sediment metagenome</name>
    <dbReference type="NCBI Taxonomy" id="412755"/>
    <lineage>
        <taxon>unclassified sequences</taxon>
        <taxon>metagenomes</taxon>
        <taxon>ecological metagenomes</taxon>
    </lineage>
</organism>
<dbReference type="Gene3D" id="3.30.2400.10">
    <property type="entry name" value="Major capsid protein gp5"/>
    <property type="match status" value="1"/>
</dbReference>
<accession>A0A0F9BI95</accession>
<evidence type="ECO:0000256" key="2">
    <source>
        <dbReference type="ARBA" id="ARBA00022844"/>
    </source>
</evidence>
<dbReference type="GO" id="GO:0044423">
    <property type="term" value="C:virion component"/>
    <property type="evidence" value="ECO:0007669"/>
    <property type="project" value="UniProtKB-KW"/>
</dbReference>
<dbReference type="EMBL" id="LAZR01037672">
    <property type="protein sequence ID" value="KKL21589.1"/>
    <property type="molecule type" value="Genomic_DNA"/>
</dbReference>
<comment type="subcellular location">
    <subcellularLocation>
        <location evidence="1">Virion</location>
    </subcellularLocation>
</comment>
<comment type="caution">
    <text evidence="4">The sequence shown here is derived from an EMBL/GenBank/DDBJ whole genome shotgun (WGS) entry which is preliminary data.</text>
</comment>
<evidence type="ECO:0000313" key="4">
    <source>
        <dbReference type="EMBL" id="KKL21589.1"/>
    </source>
</evidence>
<dbReference type="InterPro" id="IPR054612">
    <property type="entry name" value="Phage_capsid-like_C"/>
</dbReference>
<dbReference type="AlphaFoldDB" id="A0A0F9BI95"/>
<feature type="non-terminal residue" evidence="4">
    <location>
        <position position="1"/>
    </location>
</feature>
<reference evidence="4" key="1">
    <citation type="journal article" date="2015" name="Nature">
        <title>Complex archaea that bridge the gap between prokaryotes and eukaryotes.</title>
        <authorList>
            <person name="Spang A."/>
            <person name="Saw J.H."/>
            <person name="Jorgensen S.L."/>
            <person name="Zaremba-Niedzwiedzka K."/>
            <person name="Martijn J."/>
            <person name="Lind A.E."/>
            <person name="van Eijk R."/>
            <person name="Schleper C."/>
            <person name="Guy L."/>
            <person name="Ettema T.J."/>
        </authorList>
    </citation>
    <scope>NUCLEOTIDE SEQUENCE</scope>
</reference>
<keyword evidence="2" id="KW-0946">Virion</keyword>
<feature type="domain" description="Phage capsid-like C-terminal" evidence="3">
    <location>
        <begin position="1"/>
        <end position="227"/>
    </location>
</feature>
<dbReference type="InterPro" id="IPR024455">
    <property type="entry name" value="Phage_capsid"/>
</dbReference>
<name>A0A0F9BI95_9ZZZZ</name>
<gene>
    <name evidence="4" type="ORF">LCGC14_2443960</name>
</gene>
<protein>
    <recommendedName>
        <fullName evidence="3">Phage capsid-like C-terminal domain-containing protein</fullName>
    </recommendedName>
</protein>
<sequence length="242" mass="26554">YWASEAETKTKSKPKFRIIELGLNKLIGLVYLTDELLQDVVALESFVTQGFVEEFGFLMDDSLVNGNGVGMPLGILNANTLVSVIKETGQAGTIVAENIEKMYSRIFSASIGNAKWFINQDCWPLFQLHHAVGTGGVPMFIPAGGINQTPFGTLLGRPIQPIEQCQTLGTKGDIFLADFSKYITADKGSMKSASSIHVRFINDELVMRFTMRFDGQPVRDTALTPFKGSNTQSAFISLNTRS</sequence>
<evidence type="ECO:0000259" key="3">
    <source>
        <dbReference type="Pfam" id="PF05065"/>
    </source>
</evidence>
<proteinExistence type="predicted"/>
<dbReference type="SUPFAM" id="SSF56563">
    <property type="entry name" value="Major capsid protein gp5"/>
    <property type="match status" value="1"/>
</dbReference>